<keyword evidence="10" id="KW-1185">Reference proteome</keyword>
<evidence type="ECO:0000256" key="1">
    <source>
        <dbReference type="ARBA" id="ARBA00022448"/>
    </source>
</evidence>
<evidence type="ECO:0000313" key="9">
    <source>
        <dbReference type="EMBL" id="ATX75398.1"/>
    </source>
</evidence>
<dbReference type="InterPro" id="IPR036909">
    <property type="entry name" value="Cyt_c-like_dom_sf"/>
</dbReference>
<feature type="chain" id="PRO_5014771915" evidence="7">
    <location>
        <begin position="19"/>
        <end position="136"/>
    </location>
</feature>
<reference evidence="9 10" key="1">
    <citation type="journal article" date="2017" name="Environ. Microbiol.">
        <title>Genomic and physiological analyses of 'Reinekea forsetii' reveal a versatile opportunistic lifestyle during spring algae blooms.</title>
        <authorList>
            <person name="Avci B."/>
            <person name="Hahnke R.L."/>
            <person name="Chafee M."/>
            <person name="Fischer T."/>
            <person name="Gruber-Vodicka H."/>
            <person name="Tegetmeyer H.E."/>
            <person name="Harder J."/>
            <person name="Fuchs B.M."/>
            <person name="Amann R.I."/>
            <person name="Teeling H."/>
        </authorList>
    </citation>
    <scope>NUCLEOTIDE SEQUENCE [LARGE SCALE GENOMIC DNA]</scope>
    <source>
        <strain evidence="9 10">Hel1_31_D35</strain>
    </source>
</reference>
<dbReference type="PANTHER" id="PTHR40942">
    <property type="match status" value="1"/>
</dbReference>
<evidence type="ECO:0000256" key="6">
    <source>
        <dbReference type="PROSITE-ProRule" id="PRU00433"/>
    </source>
</evidence>
<gene>
    <name evidence="9" type="ORF">REIFOR_00221</name>
</gene>
<dbReference type="PROSITE" id="PS51007">
    <property type="entry name" value="CYTC"/>
    <property type="match status" value="1"/>
</dbReference>
<evidence type="ECO:0000256" key="3">
    <source>
        <dbReference type="ARBA" id="ARBA00022723"/>
    </source>
</evidence>
<dbReference type="GO" id="GO:0005506">
    <property type="term" value="F:iron ion binding"/>
    <property type="evidence" value="ECO:0007669"/>
    <property type="project" value="InterPro"/>
</dbReference>
<dbReference type="AlphaFoldDB" id="A0A2K8KK68"/>
<keyword evidence="3 6" id="KW-0479">Metal-binding</keyword>
<evidence type="ECO:0000256" key="7">
    <source>
        <dbReference type="SAM" id="SignalP"/>
    </source>
</evidence>
<dbReference type="EMBL" id="CP011797">
    <property type="protein sequence ID" value="ATX75398.1"/>
    <property type="molecule type" value="Genomic_DNA"/>
</dbReference>
<proteinExistence type="predicted"/>
<sequence length="136" mass="13958">MKKLLVLIATLTMGWAVADSQSYVEQVTERLLPAGHVCIEGEPCTTAVAAVTASAGPQSGDQVYSSACAACHTTGALNAPKLGDVAAWAPRIAKGMDTLYNNAIMGINAMPAKGGNSSLSDDEVKAAIDHMVALVQ</sequence>
<name>A0A2K8KK68_9GAMM</name>
<keyword evidence="1" id="KW-0813">Transport</keyword>
<evidence type="ECO:0000256" key="2">
    <source>
        <dbReference type="ARBA" id="ARBA00022617"/>
    </source>
</evidence>
<dbReference type="Pfam" id="PF13442">
    <property type="entry name" value="Cytochrome_CBB3"/>
    <property type="match status" value="1"/>
</dbReference>
<evidence type="ECO:0000313" key="10">
    <source>
        <dbReference type="Proteomes" id="UP000229757"/>
    </source>
</evidence>
<dbReference type="GO" id="GO:0009055">
    <property type="term" value="F:electron transfer activity"/>
    <property type="evidence" value="ECO:0007669"/>
    <property type="project" value="InterPro"/>
</dbReference>
<keyword evidence="7" id="KW-0732">Signal</keyword>
<protein>
    <submittedName>
        <fullName evidence="9">Cytochrome c5</fullName>
    </submittedName>
</protein>
<dbReference type="OrthoDB" id="9814708at2"/>
<evidence type="ECO:0000259" key="8">
    <source>
        <dbReference type="PROSITE" id="PS51007"/>
    </source>
</evidence>
<keyword evidence="5 6" id="KW-0408">Iron</keyword>
<keyword evidence="4" id="KW-0249">Electron transport</keyword>
<evidence type="ECO:0000256" key="5">
    <source>
        <dbReference type="ARBA" id="ARBA00023004"/>
    </source>
</evidence>
<dbReference type="RefSeq" id="WP_100255809.1">
    <property type="nucleotide sequence ID" value="NZ_CP011797.1"/>
</dbReference>
<dbReference type="InterPro" id="IPR002323">
    <property type="entry name" value="Cyt_CIE"/>
</dbReference>
<dbReference type="SUPFAM" id="SSF46626">
    <property type="entry name" value="Cytochrome c"/>
    <property type="match status" value="1"/>
</dbReference>
<accession>A0A2K8KK68</accession>
<dbReference type="GO" id="GO:0020037">
    <property type="term" value="F:heme binding"/>
    <property type="evidence" value="ECO:0007669"/>
    <property type="project" value="InterPro"/>
</dbReference>
<dbReference type="PANTHER" id="PTHR40942:SF4">
    <property type="entry name" value="CYTOCHROME C5"/>
    <property type="match status" value="1"/>
</dbReference>
<dbReference type="InterPro" id="IPR009056">
    <property type="entry name" value="Cyt_c-like_dom"/>
</dbReference>
<organism evidence="9 10">
    <name type="scientific">Reinekea forsetii</name>
    <dbReference type="NCBI Taxonomy" id="1336806"/>
    <lineage>
        <taxon>Bacteria</taxon>
        <taxon>Pseudomonadati</taxon>
        <taxon>Pseudomonadota</taxon>
        <taxon>Gammaproteobacteria</taxon>
        <taxon>Oceanospirillales</taxon>
        <taxon>Saccharospirillaceae</taxon>
        <taxon>Reinekea</taxon>
    </lineage>
</organism>
<dbReference type="Proteomes" id="UP000229757">
    <property type="component" value="Chromosome"/>
</dbReference>
<keyword evidence="2 6" id="KW-0349">Heme</keyword>
<dbReference type="Gene3D" id="1.10.760.10">
    <property type="entry name" value="Cytochrome c-like domain"/>
    <property type="match status" value="1"/>
</dbReference>
<evidence type="ECO:0000256" key="4">
    <source>
        <dbReference type="ARBA" id="ARBA00022982"/>
    </source>
</evidence>
<feature type="domain" description="Cytochrome c" evidence="8">
    <location>
        <begin position="55"/>
        <end position="135"/>
    </location>
</feature>
<dbReference type="KEGG" id="rfo:REIFOR_00221"/>
<feature type="signal peptide" evidence="7">
    <location>
        <begin position="1"/>
        <end position="18"/>
    </location>
</feature>
<dbReference type="PRINTS" id="PR00607">
    <property type="entry name" value="CYTCHROMECIE"/>
</dbReference>